<protein>
    <submittedName>
        <fullName evidence="2">Uncharacterized protein</fullName>
    </submittedName>
</protein>
<evidence type="ECO:0000256" key="1">
    <source>
        <dbReference type="SAM" id="MobiDB-lite"/>
    </source>
</evidence>
<accession>A0A6C0IDV8</accession>
<sequence length="578" mass="65195">MSAGGLSYDCLVTSRKVTLPSVEMWGTNMNILKDPPKSLYTRRIDKVGDTQQVLLAQEASGDRIAECINVYARGVNPMVSVSYDNNSNNAGARGSIVSNFNTSVKLPYKPEVFHPPVFRQEDLMPLSRQPRNWFYALANPEIPNIVHQMSCPEGRSAVWESDRVLHADAPARIQYNNEAPLTNSELPAMHKSIRQDDLQADRLWATQPQRSDPVAPLQEHANPKSIQQNKLLYQILSNQSGNKNLRDARDMVQTIQTRALQEEVPIHQVVMNPSYHESGLDRAYHESSSSSFGHTLHENAPQVPKDAQVSGMFMKDTQKFNPTTMKEASHDYLYKEVRTKPTQTYLWKKGVDHEALAKAPTRTLPLFHTETNKKGLYTKANVVPDALASGPIDHDKRHSSVESNRSVPYNATDVDRFRNVPLSVREDTRHTSVQSVVSRDKASLQDVLYKDTVEPSMRSNLPSTEAYSHKTFFDQNGEMGDMELREKRITHMEASTARDTTAMGYDVYHIQSTDGSKNISHAPSAGSFDPTPSNVPMVHRQYDHGSERPVVANRHVQNRASSQYFERFSDPPTWAQQK</sequence>
<organism evidence="2">
    <name type="scientific">viral metagenome</name>
    <dbReference type="NCBI Taxonomy" id="1070528"/>
    <lineage>
        <taxon>unclassified sequences</taxon>
        <taxon>metagenomes</taxon>
        <taxon>organismal metagenomes</taxon>
    </lineage>
</organism>
<proteinExistence type="predicted"/>
<dbReference type="EMBL" id="MN740159">
    <property type="protein sequence ID" value="QHT90800.1"/>
    <property type="molecule type" value="Genomic_DNA"/>
</dbReference>
<reference evidence="2" key="1">
    <citation type="journal article" date="2020" name="Nature">
        <title>Giant virus diversity and host interactions through global metagenomics.</title>
        <authorList>
            <person name="Schulz F."/>
            <person name="Roux S."/>
            <person name="Paez-Espino D."/>
            <person name="Jungbluth S."/>
            <person name="Walsh D.A."/>
            <person name="Denef V.J."/>
            <person name="McMahon K.D."/>
            <person name="Konstantinidis K.T."/>
            <person name="Eloe-Fadrosh E.A."/>
            <person name="Kyrpides N.C."/>
            <person name="Woyke T."/>
        </authorList>
    </citation>
    <scope>NUCLEOTIDE SEQUENCE</scope>
    <source>
        <strain evidence="2">GVMAG-M-3300023184-71</strain>
    </source>
</reference>
<evidence type="ECO:0000313" key="2">
    <source>
        <dbReference type="EMBL" id="QHT90800.1"/>
    </source>
</evidence>
<name>A0A6C0IDV8_9ZZZZ</name>
<dbReference type="AlphaFoldDB" id="A0A6C0IDV8"/>
<feature type="region of interest" description="Disordered" evidence="1">
    <location>
        <begin position="516"/>
        <end position="540"/>
    </location>
</feature>